<dbReference type="Pfam" id="PF00682">
    <property type="entry name" value="HMGL-like"/>
    <property type="match status" value="1"/>
</dbReference>
<dbReference type="Gene3D" id="1.10.238.260">
    <property type="match status" value="1"/>
</dbReference>
<evidence type="ECO:0000256" key="6">
    <source>
        <dbReference type="ARBA" id="ARBA00022679"/>
    </source>
</evidence>
<evidence type="ECO:0000256" key="8">
    <source>
        <dbReference type="ARBA" id="ARBA00023304"/>
    </source>
</evidence>
<protein>
    <recommendedName>
        <fullName evidence="3">2-isopropylmalate synthase</fullName>
        <ecNumber evidence="3">2.3.3.13</ecNumber>
    </recommendedName>
</protein>
<dbReference type="InterPro" id="IPR054691">
    <property type="entry name" value="LeuA/HCS_post-cat"/>
</dbReference>
<dbReference type="InterPro" id="IPR050073">
    <property type="entry name" value="2-IPM_HCS-like"/>
</dbReference>
<dbReference type="InterPro" id="IPR013785">
    <property type="entry name" value="Aldolase_TIM"/>
</dbReference>
<comment type="similarity">
    <text evidence="2">Belongs to the alpha-IPM synthase/homocitrate synthase family. LeuA type 1 subfamily.</text>
</comment>
<keyword evidence="5" id="KW-0028">Amino-acid biosynthesis</keyword>
<dbReference type="EC" id="2.3.3.13" evidence="3"/>
<evidence type="ECO:0000313" key="11">
    <source>
        <dbReference type="EMBL" id="MBP0903055.1"/>
    </source>
</evidence>
<proteinExistence type="inferred from homology"/>
<dbReference type="Pfam" id="PF22617">
    <property type="entry name" value="HCS_D2"/>
    <property type="match status" value="1"/>
</dbReference>
<reference evidence="11 12" key="1">
    <citation type="submission" date="2021-04" db="EMBL/GenBank/DDBJ databases">
        <title>Mariniflexile gromovii gen. nov., sp. nov., a gliding bacterium isolated from the sea urchin Strongylocentrotus intermedius.</title>
        <authorList>
            <person name="Ko S."/>
            <person name="Le V."/>
            <person name="Ahn C.-Y."/>
            <person name="Oh H.-M."/>
        </authorList>
    </citation>
    <scope>NUCLEOTIDE SEQUENCE [LARGE SCALE GENOMIC DNA]</scope>
    <source>
        <strain evidence="11 12">KCTC 12570</strain>
    </source>
</reference>
<feature type="domain" description="Pyruvate carboxyltransferase" evidence="10">
    <location>
        <begin position="6"/>
        <end position="267"/>
    </location>
</feature>
<organism evidence="11 12">
    <name type="scientific">Mariniflexile gromovii</name>
    <dbReference type="NCBI Taxonomy" id="362523"/>
    <lineage>
        <taxon>Bacteria</taxon>
        <taxon>Pseudomonadati</taxon>
        <taxon>Bacteroidota</taxon>
        <taxon>Flavobacteriia</taxon>
        <taxon>Flavobacteriales</taxon>
        <taxon>Flavobacteriaceae</taxon>
        <taxon>Mariniflexile</taxon>
    </lineage>
</organism>
<dbReference type="GO" id="GO:0003852">
    <property type="term" value="F:2-isopropylmalate synthase activity"/>
    <property type="evidence" value="ECO:0007669"/>
    <property type="project" value="UniProtKB-EC"/>
</dbReference>
<gene>
    <name evidence="11" type="ORF">J8H85_04375</name>
</gene>
<dbReference type="InterPro" id="IPR002034">
    <property type="entry name" value="AIPM/Hcit_synth_CS"/>
</dbReference>
<keyword evidence="8" id="KW-0100">Branched-chain amino acid biosynthesis</keyword>
<dbReference type="PANTHER" id="PTHR10277:SF9">
    <property type="entry name" value="2-ISOPROPYLMALATE SYNTHASE 1, CHLOROPLASTIC-RELATED"/>
    <property type="match status" value="1"/>
</dbReference>
<evidence type="ECO:0000256" key="9">
    <source>
        <dbReference type="RuleBase" id="RU003523"/>
    </source>
</evidence>
<accession>A0ABS4BSK2</accession>
<keyword evidence="11" id="KW-0012">Acyltransferase</keyword>
<keyword evidence="6 9" id="KW-0808">Transferase</keyword>
<evidence type="ECO:0000256" key="5">
    <source>
        <dbReference type="ARBA" id="ARBA00022605"/>
    </source>
</evidence>
<evidence type="ECO:0000256" key="7">
    <source>
        <dbReference type="ARBA" id="ARBA00023211"/>
    </source>
</evidence>
<dbReference type="RefSeq" id="WP_209653034.1">
    <property type="nucleotide sequence ID" value="NZ_JAGJCB010000003.1"/>
</dbReference>
<dbReference type="PROSITE" id="PS00815">
    <property type="entry name" value="AIPM_HOMOCIT_SYNTH_1"/>
    <property type="match status" value="1"/>
</dbReference>
<dbReference type="PANTHER" id="PTHR10277">
    <property type="entry name" value="HOMOCITRATE SYNTHASE-RELATED"/>
    <property type="match status" value="1"/>
</dbReference>
<dbReference type="Gene3D" id="3.20.20.70">
    <property type="entry name" value="Aldolase class I"/>
    <property type="match status" value="1"/>
</dbReference>
<evidence type="ECO:0000313" key="12">
    <source>
        <dbReference type="Proteomes" id="UP000670776"/>
    </source>
</evidence>
<evidence type="ECO:0000259" key="10">
    <source>
        <dbReference type="PROSITE" id="PS50991"/>
    </source>
</evidence>
<dbReference type="SUPFAM" id="SSF51569">
    <property type="entry name" value="Aldolase"/>
    <property type="match status" value="1"/>
</dbReference>
<evidence type="ECO:0000256" key="3">
    <source>
        <dbReference type="ARBA" id="ARBA00012973"/>
    </source>
</evidence>
<comment type="pathway">
    <text evidence="1">Amino-acid biosynthesis; L-leucine biosynthesis; L-leucine from 3-methyl-2-oxobutanoate: step 1/4.</text>
</comment>
<evidence type="ECO:0000256" key="1">
    <source>
        <dbReference type="ARBA" id="ARBA00004689"/>
    </source>
</evidence>
<dbReference type="InterPro" id="IPR000891">
    <property type="entry name" value="PYR_CT"/>
</dbReference>
<dbReference type="Proteomes" id="UP000670776">
    <property type="component" value="Unassembled WGS sequence"/>
</dbReference>
<keyword evidence="12" id="KW-1185">Reference proteome</keyword>
<evidence type="ECO:0000256" key="4">
    <source>
        <dbReference type="ARBA" id="ARBA00022430"/>
    </source>
</evidence>
<name>A0ABS4BSK2_9FLAO</name>
<dbReference type="PROSITE" id="PS00816">
    <property type="entry name" value="AIPM_HOMOCIT_SYNTH_2"/>
    <property type="match status" value="1"/>
</dbReference>
<keyword evidence="7" id="KW-0464">Manganese</keyword>
<evidence type="ECO:0000256" key="2">
    <source>
        <dbReference type="ARBA" id="ARBA00009396"/>
    </source>
</evidence>
<dbReference type="NCBIfam" id="NF002086">
    <property type="entry name" value="PRK00915.1-3"/>
    <property type="match status" value="1"/>
</dbReference>
<sequence length="391" mass="42807">MSNTNVQIFDTTLRDGEQVPGCKLNTEQKLIIAEQLDLLGVDIIEAGFPVSSPGDFKSVEAISKIVKNATVCGLTRSVENDIKVAAEALKYAKTPRIHTGIGTSDSHIKFKFNSNRDAIIDRAFKAVSYAKSFVEDVEFYAEDAGRTDNEYLARVCEAVIKAGATVLNIPDTTGYCLPSEYGAKIKYLKENVKGIEKAVLSCHCHNDLGLATANSIEGVINGARQIECTINGIGERAGNTALEEVVMILRQHPYLNLDTNIKSEMLYGLSQLVSDSMGIYTQPNKAIVGANAFAHSSGIHQDGVIKNRETYEIIDPKDVGVTESAIVLTARSGRAALAYRAKNVGYELTKLQLDEIYTNFLDFADKKKEVNDDDIHTIIENSRLYKEIISA</sequence>
<dbReference type="EMBL" id="JAGJCB010000003">
    <property type="protein sequence ID" value="MBP0903055.1"/>
    <property type="molecule type" value="Genomic_DNA"/>
</dbReference>
<dbReference type="PROSITE" id="PS50991">
    <property type="entry name" value="PYR_CT"/>
    <property type="match status" value="1"/>
</dbReference>
<comment type="caution">
    <text evidence="11">The sequence shown here is derived from an EMBL/GenBank/DDBJ whole genome shotgun (WGS) entry which is preliminary data.</text>
</comment>
<dbReference type="CDD" id="cd07940">
    <property type="entry name" value="DRE_TIM_IPMS"/>
    <property type="match status" value="1"/>
</dbReference>
<keyword evidence="4" id="KW-0432">Leucine biosynthesis</keyword>